<dbReference type="RefSeq" id="WP_017130186.1">
    <property type="nucleotide sequence ID" value="NZ_CP014135.1"/>
</dbReference>
<dbReference type="AlphaFoldDB" id="A0A0X1T6B4"/>
<gene>
    <name evidence="1" type="ORF">AWM79_19225</name>
</gene>
<name>A0A0X1T6B4_PSEAA</name>
<organism evidence="1 2">
    <name type="scientific">Pseudomonas agarici</name>
    <dbReference type="NCBI Taxonomy" id="46677"/>
    <lineage>
        <taxon>Bacteria</taxon>
        <taxon>Pseudomonadati</taxon>
        <taxon>Pseudomonadota</taxon>
        <taxon>Gammaproteobacteria</taxon>
        <taxon>Pseudomonadales</taxon>
        <taxon>Pseudomonadaceae</taxon>
        <taxon>Pseudomonas</taxon>
    </lineage>
</organism>
<protein>
    <submittedName>
        <fullName evidence="1">Uncharacterized protein</fullName>
    </submittedName>
</protein>
<dbReference type="OrthoDB" id="7024925at2"/>
<evidence type="ECO:0000313" key="2">
    <source>
        <dbReference type="Proteomes" id="UP000063229"/>
    </source>
</evidence>
<reference evidence="1 2" key="1">
    <citation type="submission" date="2016-01" db="EMBL/GenBank/DDBJ databases">
        <authorList>
            <person name="McClelland M."/>
            <person name="Jain A."/>
            <person name="Saraogi P."/>
            <person name="Mendelson R."/>
            <person name="Westerman R."/>
            <person name="SanMiguel P."/>
            <person name="Csonka L."/>
        </authorList>
    </citation>
    <scope>NUCLEOTIDE SEQUENCE [LARGE SCALE GENOMIC DNA]</scope>
    <source>
        <strain evidence="1 2">NCPPB 2472</strain>
    </source>
</reference>
<proteinExistence type="predicted"/>
<sequence>MRLSSASQAIEVIEQELASLHALVGGTLSEVRDHRERIHQLGGDNLLRIGEGRRQGERLLELGRELHTAVQVFRV</sequence>
<keyword evidence="2" id="KW-1185">Reference proteome</keyword>
<accession>A0A0X1T6B4</accession>
<dbReference type="EMBL" id="CP014135">
    <property type="protein sequence ID" value="AMB87309.1"/>
    <property type="molecule type" value="Genomic_DNA"/>
</dbReference>
<dbReference type="Proteomes" id="UP000063229">
    <property type="component" value="Chromosome"/>
</dbReference>
<dbReference type="KEGG" id="pagb:AWM79_19225"/>
<evidence type="ECO:0000313" key="1">
    <source>
        <dbReference type="EMBL" id="AMB87309.1"/>
    </source>
</evidence>
<dbReference type="STRING" id="46677.AWM79_19225"/>